<dbReference type="OrthoDB" id="3476150at2"/>
<dbReference type="Proteomes" id="UP000176101">
    <property type="component" value="Unassembled WGS sequence"/>
</dbReference>
<name>A0A1E7KJR2_9ACTN</name>
<protein>
    <submittedName>
        <fullName evidence="1">Uncharacterized protein</fullName>
    </submittedName>
</protein>
<dbReference type="AlphaFoldDB" id="A0A1E7KJR2"/>
<reference evidence="1 2" key="1">
    <citation type="journal article" date="2016" name="Front. Microbiol.">
        <title>Comparative Genomics Analysis of Streptomyces Species Reveals Their Adaptation to the Marine Environment and Their Diversity at the Genomic Level.</title>
        <authorList>
            <person name="Tian X."/>
            <person name="Zhang Z."/>
            <person name="Yang T."/>
            <person name="Chen M."/>
            <person name="Li J."/>
            <person name="Chen F."/>
            <person name="Yang J."/>
            <person name="Li W."/>
            <person name="Zhang B."/>
            <person name="Zhang Z."/>
            <person name="Wu J."/>
            <person name="Zhang C."/>
            <person name="Long L."/>
            <person name="Xiao J."/>
        </authorList>
    </citation>
    <scope>NUCLEOTIDE SEQUENCE [LARGE SCALE GENOMIC DNA]</scope>
    <source>
        <strain evidence="1 2">SCSIO 02100</strain>
    </source>
</reference>
<proteinExistence type="predicted"/>
<sequence length="84" mass="8841">MSGADAECCYDCSSRKGCSAAPARGLNNLDPAGGTAAVVERLRVRQWESSTPELREALDGDVLAAIEGWRRAAREAESGIAGFL</sequence>
<organism evidence="1 2">
    <name type="scientific">Streptomyces oceani</name>
    <dbReference type="NCBI Taxonomy" id="1075402"/>
    <lineage>
        <taxon>Bacteria</taxon>
        <taxon>Bacillati</taxon>
        <taxon>Actinomycetota</taxon>
        <taxon>Actinomycetes</taxon>
        <taxon>Kitasatosporales</taxon>
        <taxon>Streptomycetaceae</taxon>
        <taxon>Streptomyces</taxon>
    </lineage>
</organism>
<accession>A0A1E7KJR2</accession>
<dbReference type="RefSeq" id="WP_070195828.1">
    <property type="nucleotide sequence ID" value="NZ_LJGU01000114.1"/>
</dbReference>
<evidence type="ECO:0000313" key="2">
    <source>
        <dbReference type="Proteomes" id="UP000176101"/>
    </source>
</evidence>
<comment type="caution">
    <text evidence="1">The sequence shown here is derived from an EMBL/GenBank/DDBJ whole genome shotgun (WGS) entry which is preliminary data.</text>
</comment>
<gene>
    <name evidence="1" type="ORF">AN216_07565</name>
</gene>
<evidence type="ECO:0000313" key="1">
    <source>
        <dbReference type="EMBL" id="OEV04084.1"/>
    </source>
</evidence>
<keyword evidence="2" id="KW-1185">Reference proteome</keyword>
<dbReference type="EMBL" id="LJGU01000114">
    <property type="protein sequence ID" value="OEV04084.1"/>
    <property type="molecule type" value="Genomic_DNA"/>
</dbReference>